<dbReference type="RefSeq" id="WP_307239168.1">
    <property type="nucleotide sequence ID" value="NZ_JAUSUZ010000001.1"/>
</dbReference>
<keyword evidence="3 7" id="KW-0808">Transferase</keyword>
<keyword evidence="8" id="KW-1185">Reference proteome</keyword>
<evidence type="ECO:0000256" key="5">
    <source>
        <dbReference type="ARBA" id="ARBA00048391"/>
    </source>
</evidence>
<protein>
    <recommendedName>
        <fullName evidence="1">peptide chain release factor N(5)-glutamine methyltransferase</fullName>
        <ecNumber evidence="1">2.1.1.297</ecNumber>
    </recommendedName>
</protein>
<evidence type="ECO:0000256" key="2">
    <source>
        <dbReference type="ARBA" id="ARBA00022603"/>
    </source>
</evidence>
<dbReference type="CDD" id="cd02440">
    <property type="entry name" value="AdoMet_MTases"/>
    <property type="match status" value="1"/>
</dbReference>
<dbReference type="EC" id="2.1.1.297" evidence="1"/>
<reference evidence="7 8" key="1">
    <citation type="submission" date="2023-07" db="EMBL/GenBank/DDBJ databases">
        <title>Sequencing the genomes of 1000 actinobacteria strains.</title>
        <authorList>
            <person name="Klenk H.-P."/>
        </authorList>
    </citation>
    <scope>NUCLEOTIDE SEQUENCE [LARGE SCALE GENOMIC DNA]</scope>
    <source>
        <strain evidence="7 8">DSM 44709</strain>
    </source>
</reference>
<dbReference type="EMBL" id="JAUSUZ010000001">
    <property type="protein sequence ID" value="MDQ0366094.1"/>
    <property type="molecule type" value="Genomic_DNA"/>
</dbReference>
<feature type="domain" description="Methyltransferase small" evidence="6">
    <location>
        <begin position="73"/>
        <end position="148"/>
    </location>
</feature>
<accession>A0AAE4AXE2</accession>
<keyword evidence="4" id="KW-0949">S-adenosyl-L-methionine</keyword>
<dbReference type="AlphaFoldDB" id="A0AAE4AXE2"/>
<dbReference type="Pfam" id="PF05175">
    <property type="entry name" value="MTS"/>
    <property type="match status" value="1"/>
</dbReference>
<evidence type="ECO:0000256" key="3">
    <source>
        <dbReference type="ARBA" id="ARBA00022679"/>
    </source>
</evidence>
<gene>
    <name evidence="7" type="ORF">J2S42_002763</name>
</gene>
<dbReference type="InterPro" id="IPR022446">
    <property type="entry name" value="MeTrfrase_put"/>
</dbReference>
<name>A0AAE4AXE2_9ACTN</name>
<dbReference type="GO" id="GO:0032259">
    <property type="term" value="P:methylation"/>
    <property type="evidence" value="ECO:0007669"/>
    <property type="project" value="UniProtKB-KW"/>
</dbReference>
<sequence>MNDLVETLRAAGCVFAEDEARVLREAAGTPAQLAAMTTRRVAGEPLEHVVGAVEFAGRRWAVAPGVFVPRQRSELLVRTAVAAGREETPVVLDLCCGCGALGAATVAALPGARLVAADLDPVAVACARHNVEPLGGRVFTGDLFAPLPAELRGTVTILLANVPYVPTDEVALMPPEAREHEPRFALDGGPDGLDLLRRVAAGAGDWLAPGGLLLTETGERQAPAAAAILAGAGLHPEIVPDDDLGATAVVARR</sequence>
<dbReference type="GO" id="GO:0102559">
    <property type="term" value="F:peptide chain release factor N(5)-glutamine methyltransferase activity"/>
    <property type="evidence" value="ECO:0007669"/>
    <property type="project" value="UniProtKB-EC"/>
</dbReference>
<evidence type="ECO:0000313" key="7">
    <source>
        <dbReference type="EMBL" id="MDQ0366094.1"/>
    </source>
</evidence>
<organism evidence="7 8">
    <name type="scientific">Catenuloplanes indicus</name>
    <dbReference type="NCBI Taxonomy" id="137267"/>
    <lineage>
        <taxon>Bacteria</taxon>
        <taxon>Bacillati</taxon>
        <taxon>Actinomycetota</taxon>
        <taxon>Actinomycetes</taxon>
        <taxon>Micromonosporales</taxon>
        <taxon>Micromonosporaceae</taxon>
        <taxon>Catenuloplanes</taxon>
    </lineage>
</organism>
<dbReference type="NCBIfam" id="TIGR03704">
    <property type="entry name" value="PrmC_rel_meth"/>
    <property type="match status" value="1"/>
</dbReference>
<evidence type="ECO:0000313" key="8">
    <source>
        <dbReference type="Proteomes" id="UP001240236"/>
    </source>
</evidence>
<dbReference type="InterPro" id="IPR004556">
    <property type="entry name" value="HemK-like"/>
</dbReference>
<comment type="caution">
    <text evidence="7">The sequence shown here is derived from an EMBL/GenBank/DDBJ whole genome shotgun (WGS) entry which is preliminary data.</text>
</comment>
<dbReference type="SUPFAM" id="SSF53335">
    <property type="entry name" value="S-adenosyl-L-methionine-dependent methyltransferases"/>
    <property type="match status" value="1"/>
</dbReference>
<evidence type="ECO:0000259" key="6">
    <source>
        <dbReference type="Pfam" id="PF05175"/>
    </source>
</evidence>
<dbReference type="NCBIfam" id="TIGR00536">
    <property type="entry name" value="hemK_fam"/>
    <property type="match status" value="1"/>
</dbReference>
<comment type="catalytic activity">
    <reaction evidence="5">
        <text>L-glutaminyl-[peptide chain release factor] + S-adenosyl-L-methionine = N(5)-methyl-L-glutaminyl-[peptide chain release factor] + S-adenosyl-L-homocysteine + H(+)</text>
        <dbReference type="Rhea" id="RHEA:42896"/>
        <dbReference type="Rhea" id="RHEA-COMP:10271"/>
        <dbReference type="Rhea" id="RHEA-COMP:10272"/>
        <dbReference type="ChEBI" id="CHEBI:15378"/>
        <dbReference type="ChEBI" id="CHEBI:30011"/>
        <dbReference type="ChEBI" id="CHEBI:57856"/>
        <dbReference type="ChEBI" id="CHEBI:59789"/>
        <dbReference type="ChEBI" id="CHEBI:61891"/>
        <dbReference type="EC" id="2.1.1.297"/>
    </reaction>
</comment>
<keyword evidence="2 7" id="KW-0489">Methyltransferase</keyword>
<evidence type="ECO:0000256" key="4">
    <source>
        <dbReference type="ARBA" id="ARBA00022691"/>
    </source>
</evidence>
<evidence type="ECO:0000256" key="1">
    <source>
        <dbReference type="ARBA" id="ARBA00012771"/>
    </source>
</evidence>
<dbReference type="InterPro" id="IPR007848">
    <property type="entry name" value="Small_mtfrase_dom"/>
</dbReference>
<dbReference type="Gene3D" id="3.40.50.150">
    <property type="entry name" value="Vaccinia Virus protein VP39"/>
    <property type="match status" value="1"/>
</dbReference>
<dbReference type="PANTHER" id="PTHR18895">
    <property type="entry name" value="HEMK METHYLTRANSFERASE"/>
    <property type="match status" value="1"/>
</dbReference>
<dbReference type="Proteomes" id="UP001240236">
    <property type="component" value="Unassembled WGS sequence"/>
</dbReference>
<dbReference type="PANTHER" id="PTHR18895:SF74">
    <property type="entry name" value="MTRF1L RELEASE FACTOR GLUTAMINE METHYLTRANSFERASE"/>
    <property type="match status" value="1"/>
</dbReference>
<dbReference type="InterPro" id="IPR029063">
    <property type="entry name" value="SAM-dependent_MTases_sf"/>
</dbReference>
<dbReference type="InterPro" id="IPR050320">
    <property type="entry name" value="N5-glutamine_MTase"/>
</dbReference>
<proteinExistence type="predicted"/>